<feature type="domain" description="Gfo/Idh/MocA-like oxidoreductase N-terminal" evidence="1">
    <location>
        <begin position="6"/>
        <end position="121"/>
    </location>
</feature>
<dbReference type="GO" id="GO:0000166">
    <property type="term" value="F:nucleotide binding"/>
    <property type="evidence" value="ECO:0007669"/>
    <property type="project" value="InterPro"/>
</dbReference>
<evidence type="ECO:0000259" key="1">
    <source>
        <dbReference type="Pfam" id="PF01408"/>
    </source>
</evidence>
<dbReference type="RefSeq" id="WP_069114287.1">
    <property type="nucleotide sequence ID" value="NZ_FNUC01000004.1"/>
</dbReference>
<organism evidence="3 4">
    <name type="scientific">Jiangella alba</name>
    <dbReference type="NCBI Taxonomy" id="561176"/>
    <lineage>
        <taxon>Bacteria</taxon>
        <taxon>Bacillati</taxon>
        <taxon>Actinomycetota</taxon>
        <taxon>Actinomycetes</taxon>
        <taxon>Jiangellales</taxon>
        <taxon>Jiangellaceae</taxon>
        <taxon>Jiangella</taxon>
    </lineage>
</organism>
<dbReference type="InterPro" id="IPR051317">
    <property type="entry name" value="Gfo/Idh/MocA_oxidoreduct"/>
</dbReference>
<dbReference type="Gene3D" id="3.40.50.720">
    <property type="entry name" value="NAD(P)-binding Rossmann-like Domain"/>
    <property type="match status" value="1"/>
</dbReference>
<sequence length="346" mass="37618">MTDAPIRVGLIGLGRSGWHLHAAGLAELDQYSIVAAADPDPERRAEAEARFGCAGYAEPGELLADGRVELVVVATPSHTHVPLGVAALDAGKHVVVEKPLAQSTAEVDTLIAAANRAGRVATCFQNNRFEPSFLAVREIIASGRLGELILIRRSVHRYTRRSDWQTVRRYGGGELPNTASHFLDQLLLLVDDGPLELFADLRHTISAGDAEDHVKLVMKPKTGPLLDLESSSAIATPQSGWLIAGSTGGLTATDESLHLTWYDPDTAEEVELHEGTPPGRSYLSGDTIGWQQETRRFDPGVAERTALYYQHLARTLRGGADLHVTLQSVRRQIEVIERARRQTGLL</sequence>
<dbReference type="PANTHER" id="PTHR43708:SF8">
    <property type="entry name" value="OXIDOREDUCTASE"/>
    <property type="match status" value="1"/>
</dbReference>
<keyword evidence="4" id="KW-1185">Reference proteome</keyword>
<evidence type="ECO:0000313" key="4">
    <source>
        <dbReference type="Proteomes" id="UP000181980"/>
    </source>
</evidence>
<dbReference type="Proteomes" id="UP000181980">
    <property type="component" value="Unassembled WGS sequence"/>
</dbReference>
<dbReference type="Pfam" id="PF22725">
    <property type="entry name" value="GFO_IDH_MocA_C3"/>
    <property type="match status" value="1"/>
</dbReference>
<dbReference type="EMBL" id="FNUC01000004">
    <property type="protein sequence ID" value="SEF17999.1"/>
    <property type="molecule type" value="Genomic_DNA"/>
</dbReference>
<name>A0A1H5PWB8_9ACTN</name>
<dbReference type="Pfam" id="PF01408">
    <property type="entry name" value="GFO_IDH_MocA"/>
    <property type="match status" value="1"/>
</dbReference>
<evidence type="ECO:0000313" key="3">
    <source>
        <dbReference type="EMBL" id="SEF17999.1"/>
    </source>
</evidence>
<gene>
    <name evidence="3" type="ORF">SAMN04488561_6168</name>
</gene>
<accession>A0A1H5PWB8</accession>
<feature type="domain" description="GFO/IDH/MocA-like oxidoreductase" evidence="2">
    <location>
        <begin position="133"/>
        <end position="250"/>
    </location>
</feature>
<dbReference type="PANTHER" id="PTHR43708">
    <property type="entry name" value="CONSERVED EXPRESSED OXIDOREDUCTASE (EUROFUNG)"/>
    <property type="match status" value="1"/>
</dbReference>
<protein>
    <submittedName>
        <fullName evidence="3">Predicted dehydrogenase</fullName>
    </submittedName>
</protein>
<dbReference type="STRING" id="561176.SAMN04488561_6168"/>
<dbReference type="SUPFAM" id="SSF51735">
    <property type="entry name" value="NAD(P)-binding Rossmann-fold domains"/>
    <property type="match status" value="1"/>
</dbReference>
<dbReference type="AlphaFoldDB" id="A0A1H5PWB8"/>
<reference evidence="4" key="1">
    <citation type="submission" date="2016-10" db="EMBL/GenBank/DDBJ databases">
        <authorList>
            <person name="Varghese N."/>
            <person name="Submissions S."/>
        </authorList>
    </citation>
    <scope>NUCLEOTIDE SEQUENCE [LARGE SCALE GENOMIC DNA]</scope>
    <source>
        <strain evidence="4">DSM 45237</strain>
    </source>
</reference>
<dbReference type="InterPro" id="IPR055170">
    <property type="entry name" value="GFO_IDH_MocA-like_dom"/>
</dbReference>
<evidence type="ECO:0000259" key="2">
    <source>
        <dbReference type="Pfam" id="PF22725"/>
    </source>
</evidence>
<dbReference type="InterPro" id="IPR000683">
    <property type="entry name" value="Gfo/Idh/MocA-like_OxRdtase_N"/>
</dbReference>
<dbReference type="InterPro" id="IPR036291">
    <property type="entry name" value="NAD(P)-bd_dom_sf"/>
</dbReference>
<proteinExistence type="predicted"/>
<dbReference type="Gene3D" id="3.30.360.10">
    <property type="entry name" value="Dihydrodipicolinate Reductase, domain 2"/>
    <property type="match status" value="1"/>
</dbReference>
<dbReference type="SUPFAM" id="SSF55347">
    <property type="entry name" value="Glyceraldehyde-3-phosphate dehydrogenase-like, C-terminal domain"/>
    <property type="match status" value="1"/>
</dbReference>